<dbReference type="AlphaFoldDB" id="A0A8K0TLB9"/>
<protein>
    <submittedName>
        <fullName evidence="2">Uncharacterized protein</fullName>
    </submittedName>
</protein>
<proteinExistence type="predicted"/>
<comment type="caution">
    <text evidence="2">The sequence shown here is derived from an EMBL/GenBank/DDBJ whole genome shotgun (WGS) entry which is preliminary data.</text>
</comment>
<reference evidence="2" key="1">
    <citation type="journal article" date="2021" name="Nat. Commun.">
        <title>Genetic determinants of endophytism in the Arabidopsis root mycobiome.</title>
        <authorList>
            <person name="Mesny F."/>
            <person name="Miyauchi S."/>
            <person name="Thiergart T."/>
            <person name="Pickel B."/>
            <person name="Atanasova L."/>
            <person name="Karlsson M."/>
            <person name="Huettel B."/>
            <person name="Barry K.W."/>
            <person name="Haridas S."/>
            <person name="Chen C."/>
            <person name="Bauer D."/>
            <person name="Andreopoulos W."/>
            <person name="Pangilinan J."/>
            <person name="LaButti K."/>
            <person name="Riley R."/>
            <person name="Lipzen A."/>
            <person name="Clum A."/>
            <person name="Drula E."/>
            <person name="Henrissat B."/>
            <person name="Kohler A."/>
            <person name="Grigoriev I.V."/>
            <person name="Martin F.M."/>
            <person name="Hacquard S."/>
        </authorList>
    </citation>
    <scope>NUCLEOTIDE SEQUENCE</scope>
    <source>
        <strain evidence="2">MPI-CAGE-AT-0016</strain>
    </source>
</reference>
<dbReference type="OrthoDB" id="9994905at2759"/>
<dbReference type="Proteomes" id="UP000813385">
    <property type="component" value="Unassembled WGS sequence"/>
</dbReference>
<keyword evidence="3" id="KW-1185">Reference proteome</keyword>
<sequence>MRGNAAVEKAPEAQARKDKENATVKTEAQQVQLKPAEHAPKQPSQPETSLADDKTLDRPPSLGTMVPHQEEPPVDKHINFSRPPSAASTNLVAPDGCELLEGALPVPTPSPAQGGGNCLLHAQIRSLQKLLSVRSEEVASLRRQLETMSNMDIGTLSEQLRDAKRECTMWKARAEAAEKRVAVFERFTSRIRGIRAAAEPEHEGTGDAKDTALGKRLVSVGGESAASVGTARTEDDDVVAARIRNSLKTLDGTRSLSIASSVSNNGGAGAWWNATDPMDGMDGMHELEYLDRGDVENAERARLV</sequence>
<evidence type="ECO:0000256" key="1">
    <source>
        <dbReference type="SAM" id="MobiDB-lite"/>
    </source>
</evidence>
<organism evidence="2 3">
    <name type="scientific">Plectosphaerella cucumerina</name>
    <dbReference type="NCBI Taxonomy" id="40658"/>
    <lineage>
        <taxon>Eukaryota</taxon>
        <taxon>Fungi</taxon>
        <taxon>Dikarya</taxon>
        <taxon>Ascomycota</taxon>
        <taxon>Pezizomycotina</taxon>
        <taxon>Sordariomycetes</taxon>
        <taxon>Hypocreomycetidae</taxon>
        <taxon>Glomerellales</taxon>
        <taxon>Plectosphaerellaceae</taxon>
        <taxon>Plectosphaerella</taxon>
    </lineage>
</organism>
<evidence type="ECO:0000313" key="2">
    <source>
        <dbReference type="EMBL" id="KAH7369379.1"/>
    </source>
</evidence>
<feature type="compositionally biased region" description="Polar residues" evidence="1">
    <location>
        <begin position="23"/>
        <end position="32"/>
    </location>
</feature>
<accession>A0A8K0TLB9</accession>
<name>A0A8K0TLB9_9PEZI</name>
<evidence type="ECO:0000313" key="3">
    <source>
        <dbReference type="Proteomes" id="UP000813385"/>
    </source>
</evidence>
<feature type="compositionally biased region" description="Basic and acidic residues" evidence="1">
    <location>
        <begin position="9"/>
        <end position="22"/>
    </location>
</feature>
<dbReference type="EMBL" id="JAGPXD010000002">
    <property type="protein sequence ID" value="KAH7369379.1"/>
    <property type="molecule type" value="Genomic_DNA"/>
</dbReference>
<feature type="region of interest" description="Disordered" evidence="1">
    <location>
        <begin position="1"/>
        <end position="75"/>
    </location>
</feature>
<gene>
    <name evidence="2" type="ORF">B0T11DRAFT_72941</name>
</gene>